<name>A0A5C4L9E8_9HYPH</name>
<gene>
    <name evidence="1" type="ORF">FF100_28860</name>
</gene>
<protein>
    <submittedName>
        <fullName evidence="1">DUF1217 domain-containing protein</fullName>
    </submittedName>
</protein>
<sequence>MLLSRNLATSLQRKGAEPIVSRETAYYQANIGKVKSVDDFMADTRLYNYAVKAFGLEDMGYAKALMRKVLTEGTSDATAFANRLADDRYVAFARAFDFTQGASATGTDAVLTDTSQVSAIGAQLSLPTPLADSYDFSGTNEARFTIASRVDQTTTKTATIVLNRASLAGKVADLTKVTQDEIRDAIGDQIEASGANGLMGKVQVGTGPNGNLFFQTSAYEDYGADGVPGGTGFNADTFYAAGGKVRTVSVNNTALSAAGQKAVDIGIGTDIPPDANVQSVVDAYLQQSLEDDAGDEDTGVRLALYFARKAPMLNSGYDILGDAALTKVINTVIGLPETSNATTSEALAARATLISKKIDFASFQDPAKVEAFARRFAAIWDAQNNTAADPILALFSNAQA</sequence>
<dbReference type="Proteomes" id="UP000305267">
    <property type="component" value="Unassembled WGS sequence"/>
</dbReference>
<dbReference type="OrthoDB" id="7824597at2"/>
<evidence type="ECO:0000313" key="1">
    <source>
        <dbReference type="EMBL" id="TNC08662.1"/>
    </source>
</evidence>
<keyword evidence="2" id="KW-1185">Reference proteome</keyword>
<reference evidence="1 2" key="1">
    <citation type="submission" date="2019-06" db="EMBL/GenBank/DDBJ databases">
        <title>Genome of Methylobacterium sp. 17Sr1-39.</title>
        <authorList>
            <person name="Seo T."/>
        </authorList>
    </citation>
    <scope>NUCLEOTIDE SEQUENCE [LARGE SCALE GENOMIC DNA]</scope>
    <source>
        <strain evidence="1 2">17Sr1-39</strain>
    </source>
</reference>
<proteinExistence type="predicted"/>
<dbReference type="AlphaFoldDB" id="A0A5C4L9E8"/>
<dbReference type="InterPro" id="IPR023157">
    <property type="entry name" value="AGR-C-984p-like_sf"/>
</dbReference>
<dbReference type="InterPro" id="IPR010626">
    <property type="entry name" value="DUF1217"/>
</dbReference>
<comment type="caution">
    <text evidence="1">The sequence shown here is derived from an EMBL/GenBank/DDBJ whole genome shotgun (WGS) entry which is preliminary data.</text>
</comment>
<dbReference type="EMBL" id="VDDA01000022">
    <property type="protein sequence ID" value="TNC08662.1"/>
    <property type="molecule type" value="Genomic_DNA"/>
</dbReference>
<dbReference type="SUPFAM" id="SSF158837">
    <property type="entry name" value="AGR C 984p-like"/>
    <property type="match status" value="1"/>
</dbReference>
<dbReference type="Pfam" id="PF06748">
    <property type="entry name" value="DUF1217"/>
    <property type="match status" value="2"/>
</dbReference>
<dbReference type="Gene3D" id="1.10.3700.10">
    <property type="entry name" value="AGR C 984p-like"/>
    <property type="match status" value="2"/>
</dbReference>
<accession>A0A5C4L9E8</accession>
<evidence type="ECO:0000313" key="2">
    <source>
        <dbReference type="Proteomes" id="UP000305267"/>
    </source>
</evidence>
<organism evidence="1 2">
    <name type="scientific">Methylobacterium terricola</name>
    <dbReference type="NCBI Taxonomy" id="2583531"/>
    <lineage>
        <taxon>Bacteria</taxon>
        <taxon>Pseudomonadati</taxon>
        <taxon>Pseudomonadota</taxon>
        <taxon>Alphaproteobacteria</taxon>
        <taxon>Hyphomicrobiales</taxon>
        <taxon>Methylobacteriaceae</taxon>
        <taxon>Methylobacterium</taxon>
    </lineage>
</organism>